<dbReference type="InterPro" id="IPR001734">
    <property type="entry name" value="Na/solute_symporter"/>
</dbReference>
<comment type="similarity">
    <text evidence="2 6">Belongs to the sodium:solute symporter (SSF) (TC 2.A.21) family.</text>
</comment>
<feature type="transmembrane region" description="Helical" evidence="7">
    <location>
        <begin position="281"/>
        <end position="306"/>
    </location>
</feature>
<gene>
    <name evidence="8" type="ORF">FGU71_08035</name>
</gene>
<comment type="caution">
    <text evidence="8">The sequence shown here is derived from an EMBL/GenBank/DDBJ whole genome shotgun (WGS) entry which is preliminary data.</text>
</comment>
<feature type="transmembrane region" description="Helical" evidence="7">
    <location>
        <begin position="185"/>
        <end position="203"/>
    </location>
</feature>
<dbReference type="CDD" id="cd10325">
    <property type="entry name" value="SLC5sbd_vSGLT"/>
    <property type="match status" value="1"/>
</dbReference>
<feature type="transmembrane region" description="Helical" evidence="7">
    <location>
        <begin position="502"/>
        <end position="526"/>
    </location>
</feature>
<dbReference type="PANTHER" id="PTHR11819:SF195">
    <property type="entry name" value="SODIUM_GLUCOSE COTRANSPORTER 4"/>
    <property type="match status" value="1"/>
</dbReference>
<dbReference type="PANTHER" id="PTHR11819">
    <property type="entry name" value="SOLUTE CARRIER FAMILY 5"/>
    <property type="match status" value="1"/>
</dbReference>
<keyword evidence="9" id="KW-1185">Reference proteome</keyword>
<feature type="transmembrane region" description="Helical" evidence="7">
    <location>
        <begin position="242"/>
        <end position="260"/>
    </location>
</feature>
<dbReference type="InterPro" id="IPR038377">
    <property type="entry name" value="Na/Glc_symporter_sf"/>
</dbReference>
<organism evidence="8 9">
    <name type="scientific">Erythrobacter insulae</name>
    <dbReference type="NCBI Taxonomy" id="2584124"/>
    <lineage>
        <taxon>Bacteria</taxon>
        <taxon>Pseudomonadati</taxon>
        <taxon>Pseudomonadota</taxon>
        <taxon>Alphaproteobacteria</taxon>
        <taxon>Sphingomonadales</taxon>
        <taxon>Erythrobacteraceae</taxon>
        <taxon>Erythrobacter/Porphyrobacter group</taxon>
        <taxon>Erythrobacter</taxon>
    </lineage>
</organism>
<dbReference type="GO" id="GO:0005412">
    <property type="term" value="F:D-glucose:sodium symporter activity"/>
    <property type="evidence" value="ECO:0007669"/>
    <property type="project" value="TreeGrafter"/>
</dbReference>
<evidence type="ECO:0000256" key="4">
    <source>
        <dbReference type="ARBA" id="ARBA00022989"/>
    </source>
</evidence>
<dbReference type="OrthoDB" id="9814523at2"/>
<feature type="transmembrane region" description="Helical" evidence="7">
    <location>
        <begin position="464"/>
        <end position="482"/>
    </location>
</feature>
<comment type="subcellular location">
    <subcellularLocation>
        <location evidence="1">Membrane</location>
        <topology evidence="1">Multi-pass membrane protein</topology>
    </subcellularLocation>
</comment>
<dbReference type="GO" id="GO:0005886">
    <property type="term" value="C:plasma membrane"/>
    <property type="evidence" value="ECO:0007669"/>
    <property type="project" value="TreeGrafter"/>
</dbReference>
<dbReference type="AlphaFoldDB" id="A0A547PCD8"/>
<dbReference type="Pfam" id="PF00474">
    <property type="entry name" value="SSF"/>
    <property type="match status" value="1"/>
</dbReference>
<keyword evidence="5 7" id="KW-0472">Membrane</keyword>
<proteinExistence type="inferred from homology"/>
<evidence type="ECO:0000256" key="1">
    <source>
        <dbReference type="ARBA" id="ARBA00004141"/>
    </source>
</evidence>
<feature type="transmembrane region" description="Helical" evidence="7">
    <location>
        <begin position="6"/>
        <end position="25"/>
    </location>
</feature>
<accession>A0A547PCD8</accession>
<keyword evidence="3 7" id="KW-0812">Transmembrane</keyword>
<evidence type="ECO:0000256" key="2">
    <source>
        <dbReference type="ARBA" id="ARBA00006434"/>
    </source>
</evidence>
<name>A0A547PCD8_9SPHN</name>
<feature type="transmembrane region" description="Helical" evidence="7">
    <location>
        <begin position="73"/>
        <end position="102"/>
    </location>
</feature>
<feature type="transmembrane region" description="Helical" evidence="7">
    <location>
        <begin position="379"/>
        <end position="402"/>
    </location>
</feature>
<dbReference type="Gene3D" id="1.20.1730.10">
    <property type="entry name" value="Sodium/glucose cotransporter"/>
    <property type="match status" value="1"/>
</dbReference>
<evidence type="ECO:0000313" key="8">
    <source>
        <dbReference type="EMBL" id="TRD11808.1"/>
    </source>
</evidence>
<dbReference type="PROSITE" id="PS50283">
    <property type="entry name" value="NA_SOLUT_SYMP_3"/>
    <property type="match status" value="1"/>
</dbReference>
<feature type="transmembrane region" description="Helical" evidence="7">
    <location>
        <begin position="152"/>
        <end position="173"/>
    </location>
</feature>
<evidence type="ECO:0000313" key="9">
    <source>
        <dbReference type="Proteomes" id="UP000316343"/>
    </source>
</evidence>
<sequence length="527" mass="56839">MTLETIDIIIIAAYAFALLGIALFVSREPAGHEKNTEDYFLAGRALPWWAIGASLIASNISAEQIIGQSGQGFAVGVAIAAYEWQAAIVLLIVAKYFLPIFLKREIYTMPQFLNQRYGEGVKNLMSVFWVALYTAVNLTTVLWLGGLAVDSLTGWGVMLSMLALAAFASLYSLYGGLKAVALTDIIQVVILIFGGLAITWFALDALPADGAIAGFGFLMQEMPGHFEMILDTDHPAYSDLPGIWTILGGLWVLHFSYWGFNQYIIQRALGAESLGEAQKGLAFAAFLKILVPFIVVVPGIAAVILAQQGMLDGAALNEKSDRTYGQLMAFAPAGLRGLVFAALIAAVVSSLASMMNSISTIFTMDLYRSARPDKAEQHYVMVGRISAFTAMALALVLARPFIGGFESGFQTVQEYTGFIAPGIVVVFLLGFFDKKMNTTGAFTALIGSLAVNILLKFGMPDVPFIIRIWGVFVLSIIAAAVVSRMTGAPEEERTVKLGDISFATTTLFNTLSAITVVIFVGLYIVLW</sequence>
<dbReference type="Proteomes" id="UP000316343">
    <property type="component" value="Unassembled WGS sequence"/>
</dbReference>
<evidence type="ECO:0000256" key="5">
    <source>
        <dbReference type="ARBA" id="ARBA00023136"/>
    </source>
</evidence>
<dbReference type="RefSeq" id="WP_142788080.1">
    <property type="nucleotide sequence ID" value="NZ_VHJK01000001.1"/>
</dbReference>
<dbReference type="EMBL" id="VHJK01000001">
    <property type="protein sequence ID" value="TRD11808.1"/>
    <property type="molecule type" value="Genomic_DNA"/>
</dbReference>
<protein>
    <submittedName>
        <fullName evidence="8">Sodium/solute symporter</fullName>
    </submittedName>
</protein>
<dbReference type="NCBIfam" id="TIGR00813">
    <property type="entry name" value="sss"/>
    <property type="match status" value="1"/>
</dbReference>
<feature type="transmembrane region" description="Helical" evidence="7">
    <location>
        <begin position="414"/>
        <end position="432"/>
    </location>
</feature>
<keyword evidence="4 7" id="KW-1133">Transmembrane helix</keyword>
<evidence type="ECO:0000256" key="3">
    <source>
        <dbReference type="ARBA" id="ARBA00022692"/>
    </source>
</evidence>
<feature type="transmembrane region" description="Helical" evidence="7">
    <location>
        <begin position="439"/>
        <end position="458"/>
    </location>
</feature>
<feature type="transmembrane region" description="Helical" evidence="7">
    <location>
        <begin position="46"/>
        <end position="67"/>
    </location>
</feature>
<evidence type="ECO:0000256" key="6">
    <source>
        <dbReference type="RuleBase" id="RU362091"/>
    </source>
</evidence>
<feature type="transmembrane region" description="Helical" evidence="7">
    <location>
        <begin position="123"/>
        <end position="146"/>
    </location>
</feature>
<feature type="transmembrane region" description="Helical" evidence="7">
    <location>
        <begin position="337"/>
        <end position="358"/>
    </location>
</feature>
<reference evidence="8 9" key="1">
    <citation type="submission" date="2019-06" db="EMBL/GenBank/DDBJ databases">
        <title>Erythrobacter insulae sp. nov., isolated from a tidal flat.</title>
        <authorList>
            <person name="Yoon J.-H."/>
        </authorList>
    </citation>
    <scope>NUCLEOTIDE SEQUENCE [LARGE SCALE GENOMIC DNA]</scope>
    <source>
        <strain evidence="8 9">JBTF-M21</strain>
    </source>
</reference>
<evidence type="ECO:0000256" key="7">
    <source>
        <dbReference type="SAM" id="Phobius"/>
    </source>
</evidence>